<keyword evidence="9" id="KW-1185">Reference proteome</keyword>
<organism evidence="8 9">
    <name type="scientific">Paenibacillus apis</name>
    <dbReference type="NCBI Taxonomy" id="1792174"/>
    <lineage>
        <taxon>Bacteria</taxon>
        <taxon>Bacillati</taxon>
        <taxon>Bacillota</taxon>
        <taxon>Bacilli</taxon>
        <taxon>Bacillales</taxon>
        <taxon>Paenibacillaceae</taxon>
        <taxon>Paenibacillus</taxon>
    </lineage>
</organism>
<evidence type="ECO:0000256" key="1">
    <source>
        <dbReference type="ARBA" id="ARBA00022553"/>
    </source>
</evidence>
<dbReference type="Gene3D" id="1.10.10.10">
    <property type="entry name" value="Winged helix-like DNA-binding domain superfamily/Winged helix DNA-binding domain"/>
    <property type="match status" value="1"/>
</dbReference>
<evidence type="ECO:0000256" key="4">
    <source>
        <dbReference type="ARBA" id="ARBA00023125"/>
    </source>
</evidence>
<feature type="domain" description="OmpR/PhoB-type" evidence="7">
    <location>
        <begin position="1"/>
        <end position="92"/>
    </location>
</feature>
<evidence type="ECO:0000313" key="8">
    <source>
        <dbReference type="EMBL" id="GIO43212.1"/>
    </source>
</evidence>
<dbReference type="SUPFAM" id="SSF46894">
    <property type="entry name" value="C-terminal effector domain of the bipartite response regulators"/>
    <property type="match status" value="1"/>
</dbReference>
<dbReference type="EMBL" id="BORS01000009">
    <property type="protein sequence ID" value="GIO43212.1"/>
    <property type="molecule type" value="Genomic_DNA"/>
</dbReference>
<keyword evidence="2" id="KW-0902">Two-component regulatory system</keyword>
<comment type="caution">
    <text evidence="8">The sequence shown here is derived from an EMBL/GenBank/DDBJ whole genome shotgun (WGS) entry which is preliminary data.</text>
</comment>
<dbReference type="GO" id="GO:0032993">
    <property type="term" value="C:protein-DNA complex"/>
    <property type="evidence" value="ECO:0007669"/>
    <property type="project" value="TreeGrafter"/>
</dbReference>
<dbReference type="SUPFAM" id="SSF48452">
    <property type="entry name" value="TPR-like"/>
    <property type="match status" value="1"/>
</dbReference>
<evidence type="ECO:0000313" key="9">
    <source>
        <dbReference type="Proteomes" id="UP000678895"/>
    </source>
</evidence>
<evidence type="ECO:0000256" key="2">
    <source>
        <dbReference type="ARBA" id="ARBA00023012"/>
    </source>
</evidence>
<dbReference type="GO" id="GO:0006355">
    <property type="term" value="P:regulation of DNA-templated transcription"/>
    <property type="evidence" value="ECO:0007669"/>
    <property type="project" value="InterPro"/>
</dbReference>
<feature type="DNA-binding region" description="OmpR/PhoB-type" evidence="6">
    <location>
        <begin position="1"/>
        <end position="92"/>
    </location>
</feature>
<dbReference type="InterPro" id="IPR039420">
    <property type="entry name" value="WalR-like"/>
</dbReference>
<dbReference type="InterPro" id="IPR001867">
    <property type="entry name" value="OmpR/PhoB-type_DNA-bd"/>
</dbReference>
<dbReference type="RefSeq" id="WP_301628162.1">
    <property type="nucleotide sequence ID" value="NZ_BORS01000009.1"/>
</dbReference>
<evidence type="ECO:0000259" key="7">
    <source>
        <dbReference type="PROSITE" id="PS51755"/>
    </source>
</evidence>
<keyword evidence="5" id="KW-0804">Transcription</keyword>
<dbReference type="GO" id="GO:0000976">
    <property type="term" value="F:transcription cis-regulatory region binding"/>
    <property type="evidence" value="ECO:0007669"/>
    <property type="project" value="TreeGrafter"/>
</dbReference>
<evidence type="ECO:0000256" key="5">
    <source>
        <dbReference type="ARBA" id="ARBA00023163"/>
    </source>
</evidence>
<dbReference type="GO" id="GO:0000156">
    <property type="term" value="F:phosphorelay response regulator activity"/>
    <property type="evidence" value="ECO:0007669"/>
    <property type="project" value="TreeGrafter"/>
</dbReference>
<dbReference type="Pfam" id="PF00486">
    <property type="entry name" value="Trans_reg_C"/>
    <property type="match status" value="1"/>
</dbReference>
<dbReference type="InterPro" id="IPR016032">
    <property type="entry name" value="Sig_transdc_resp-reg_C-effctor"/>
</dbReference>
<keyword evidence="3" id="KW-0805">Transcription regulation</keyword>
<dbReference type="InterPro" id="IPR011990">
    <property type="entry name" value="TPR-like_helical_dom_sf"/>
</dbReference>
<dbReference type="PANTHER" id="PTHR48111:SF40">
    <property type="entry name" value="PHOSPHATE REGULON TRANSCRIPTIONAL REGULATORY PROTEIN PHOB"/>
    <property type="match status" value="1"/>
</dbReference>
<keyword evidence="4 6" id="KW-0238">DNA-binding</keyword>
<reference evidence="8" key="1">
    <citation type="submission" date="2021-03" db="EMBL/GenBank/DDBJ databases">
        <title>Antimicrobial resistance genes in bacteria isolated from Japanese honey, and their potential for conferring macrolide and lincosamide resistance in the American foulbrood pathogen Paenibacillus larvae.</title>
        <authorList>
            <person name="Okamoto M."/>
            <person name="Kumagai M."/>
            <person name="Kanamori H."/>
            <person name="Takamatsu D."/>
        </authorList>
    </citation>
    <scope>NUCLEOTIDE SEQUENCE</scope>
    <source>
        <strain evidence="8">J41TS4</strain>
    </source>
</reference>
<protein>
    <recommendedName>
        <fullName evidence="7">OmpR/PhoB-type domain-containing protein</fullName>
    </recommendedName>
</protein>
<sequence>MSQLIFDPAGYTVNDGTESVELLAKEFALLQFLYERRGQAFSREQLLDRVWVLEYPVERTVDDHIYRLRKKLRRWPHVKINTIRGYGYSLIMAEPKALDNPSMRDEEIQNAVRGLFEKYHLLGQGKSIVALASQREVLGFEINAYFRSYIRFIQADIGWFLETDEVRPRERFYWLLLLYWAATPDSDRVLDYCEEVLRQGLMTPEQHREMEILNILELYADAGKPKKAIERFDHTGRVVEQDGLTGFVMPVALMEMYVHLVAGSWEEADQTAARLERLLEKEPYIREIGRFRVFKGLRLLTKGQEREAEESLDEGLEILSMSQHLPLYLGAIKQINLFLRRCDPENSLARKYASLFESVQKEFHLSTFRPAMEKYISEFLGADMVEKE</sequence>
<gene>
    <name evidence="8" type="ORF">J41TS4_29700</name>
</gene>
<evidence type="ECO:0000256" key="6">
    <source>
        <dbReference type="PROSITE-ProRule" id="PRU01091"/>
    </source>
</evidence>
<evidence type="ECO:0000256" key="3">
    <source>
        <dbReference type="ARBA" id="ARBA00023015"/>
    </source>
</evidence>
<dbReference type="CDD" id="cd00383">
    <property type="entry name" value="trans_reg_C"/>
    <property type="match status" value="1"/>
</dbReference>
<dbReference type="PANTHER" id="PTHR48111">
    <property type="entry name" value="REGULATOR OF RPOS"/>
    <property type="match status" value="1"/>
</dbReference>
<dbReference type="AlphaFoldDB" id="A0A920CNI0"/>
<dbReference type="PROSITE" id="PS51755">
    <property type="entry name" value="OMPR_PHOB"/>
    <property type="match status" value="1"/>
</dbReference>
<keyword evidence="1" id="KW-0597">Phosphoprotein</keyword>
<accession>A0A920CNI0</accession>
<name>A0A920CNI0_9BACL</name>
<dbReference type="SMART" id="SM00862">
    <property type="entry name" value="Trans_reg_C"/>
    <property type="match status" value="1"/>
</dbReference>
<dbReference type="GO" id="GO:0005829">
    <property type="term" value="C:cytosol"/>
    <property type="evidence" value="ECO:0007669"/>
    <property type="project" value="TreeGrafter"/>
</dbReference>
<proteinExistence type="predicted"/>
<dbReference type="InterPro" id="IPR036388">
    <property type="entry name" value="WH-like_DNA-bd_sf"/>
</dbReference>
<dbReference type="Proteomes" id="UP000678895">
    <property type="component" value="Unassembled WGS sequence"/>
</dbReference>